<dbReference type="EMBL" id="JACTNZ010000012">
    <property type="protein sequence ID" value="KAG5522383.1"/>
    <property type="molecule type" value="Genomic_DNA"/>
</dbReference>
<proteinExistence type="predicted"/>
<sequence length="515" mass="56914">MSAVVIGPLRYPCRRDHPKFTSISRKPKAFTTNYTPVPLSIGATHCSFRPARALPIRATSVDTAAVVETLQSDDVFFKETFPLEHTQKVEGKISVRLDGGIGQENWQLTVGCNIPGDWVLHWGVNYVKDVGSEWDQPPAEMRPVGSIPIKDYAIETPLKKSATVVEGNVNYEVKIDICTNKDIAAINFVLKDVETGAWYQHRGRDFKVALIDNLREDGSIVGAKKGLGVWPGTFGQLSSILLKSAGAHPEVEESSGSGDPNLAKHLEGFLEEHSIVREVRINNSVSVTVQKCPKTSKNLLHIETDLTGDIVIHWGVCKDDDKKWEIPAEPYPAETTVFKNKALRTVLKKKESVQGGWSSFTLDEGYKGFVFVLKINENTWLNCMGNDFYVPLPNSSGLPAQSISGQRQEETNQAVSPDVYTDGIIKDIRNLVSNISSEKSRKTKTKDAQESILQEIEKLAAEAYSIFRTSIPTFSEEAVVESEALKPAEQISLGTSSGFEILCQGFNWESQKSGR</sequence>
<evidence type="ECO:0000313" key="4">
    <source>
        <dbReference type="EMBL" id="KAG5522383.1"/>
    </source>
</evidence>
<feature type="domain" description="Alpha-glucan water dikinase-like N-terminal Ig-like" evidence="3">
    <location>
        <begin position="86"/>
        <end position="210"/>
    </location>
</feature>
<evidence type="ECO:0000256" key="2">
    <source>
        <dbReference type="ARBA" id="ARBA00023277"/>
    </source>
</evidence>
<dbReference type="AlphaFoldDB" id="A0AAV6I123"/>
<comment type="caution">
    <text evidence="4">The sequence shown here is derived from an EMBL/GenBank/DDBJ whole genome shotgun (WGS) entry which is preliminary data.</text>
</comment>
<reference evidence="4" key="1">
    <citation type="submission" date="2020-08" db="EMBL/GenBank/DDBJ databases">
        <title>Plant Genome Project.</title>
        <authorList>
            <person name="Zhang R.-G."/>
        </authorList>
    </citation>
    <scope>NUCLEOTIDE SEQUENCE</scope>
    <source>
        <strain evidence="4">WSP0</strain>
        <tissue evidence="4">Leaf</tissue>
    </source>
</reference>
<dbReference type="PANTHER" id="PTHR46999">
    <property type="entry name" value="ALPHA-GLUCAN WATER DIKINASE 1, CHLOROPLASTIC-RELATED"/>
    <property type="match status" value="1"/>
</dbReference>
<dbReference type="GO" id="GO:0046872">
    <property type="term" value="F:metal ion binding"/>
    <property type="evidence" value="ECO:0007669"/>
    <property type="project" value="UniProtKB-KW"/>
</dbReference>
<dbReference type="Proteomes" id="UP000823749">
    <property type="component" value="Chromosome 12"/>
</dbReference>
<evidence type="ECO:0000256" key="1">
    <source>
        <dbReference type="ARBA" id="ARBA00022723"/>
    </source>
</evidence>
<keyword evidence="2" id="KW-0119">Carbohydrate metabolism</keyword>
<dbReference type="PANTHER" id="PTHR46999:SF1">
    <property type="entry name" value="ALPHA-GLUCAN WATER DIKINASE 1, CHLOROPLASTIC"/>
    <property type="match status" value="1"/>
</dbReference>
<dbReference type="Pfam" id="PF23166">
    <property type="entry name" value="Ig_N_CWD1"/>
    <property type="match status" value="2"/>
</dbReference>
<gene>
    <name evidence="4" type="ORF">RHGRI_034534</name>
</gene>
<evidence type="ECO:0000313" key="5">
    <source>
        <dbReference type="Proteomes" id="UP000823749"/>
    </source>
</evidence>
<keyword evidence="5" id="KW-1185">Reference proteome</keyword>
<keyword evidence="1" id="KW-0479">Metal-binding</keyword>
<dbReference type="InterPro" id="IPR056301">
    <property type="entry name" value="GWD-like_N_Ig"/>
</dbReference>
<organism evidence="4 5">
    <name type="scientific">Rhododendron griersonianum</name>
    <dbReference type="NCBI Taxonomy" id="479676"/>
    <lineage>
        <taxon>Eukaryota</taxon>
        <taxon>Viridiplantae</taxon>
        <taxon>Streptophyta</taxon>
        <taxon>Embryophyta</taxon>
        <taxon>Tracheophyta</taxon>
        <taxon>Spermatophyta</taxon>
        <taxon>Magnoliopsida</taxon>
        <taxon>eudicotyledons</taxon>
        <taxon>Gunneridae</taxon>
        <taxon>Pentapetalae</taxon>
        <taxon>asterids</taxon>
        <taxon>Ericales</taxon>
        <taxon>Ericaceae</taxon>
        <taxon>Ericoideae</taxon>
        <taxon>Rhodoreae</taxon>
        <taxon>Rhododendron</taxon>
    </lineage>
</organism>
<feature type="domain" description="Alpha-glucan water dikinase-like N-terminal Ig-like" evidence="3">
    <location>
        <begin position="275"/>
        <end position="392"/>
    </location>
</feature>
<protein>
    <recommendedName>
        <fullName evidence="3">Alpha-glucan water dikinase-like N-terminal Ig-like domain-containing protein</fullName>
    </recommendedName>
</protein>
<evidence type="ECO:0000259" key="3">
    <source>
        <dbReference type="Pfam" id="PF23166"/>
    </source>
</evidence>
<accession>A0AAV6I123</accession>
<name>A0AAV6I123_9ERIC</name>